<evidence type="ECO:0000256" key="1">
    <source>
        <dbReference type="ARBA" id="ARBA00022553"/>
    </source>
</evidence>
<keyword evidence="3" id="KW-1133">Transmembrane helix</keyword>
<keyword evidence="5" id="KW-0418">Kinase</keyword>
<dbReference type="EMBL" id="JAAIUW010000007">
    <property type="protein sequence ID" value="KAF7822805.1"/>
    <property type="molecule type" value="Genomic_DNA"/>
</dbReference>
<evidence type="ECO:0000313" key="5">
    <source>
        <dbReference type="EMBL" id="KAF7822805.1"/>
    </source>
</evidence>
<keyword evidence="6" id="KW-1185">Reference proteome</keyword>
<dbReference type="Proteomes" id="UP000634136">
    <property type="component" value="Unassembled WGS sequence"/>
</dbReference>
<dbReference type="Gene3D" id="3.50.4.10">
    <property type="entry name" value="Hepatocyte Growth Factor"/>
    <property type="match status" value="1"/>
</dbReference>
<dbReference type="GO" id="GO:0030246">
    <property type="term" value="F:carbohydrate binding"/>
    <property type="evidence" value="ECO:0007669"/>
    <property type="project" value="UniProtKB-KW"/>
</dbReference>
<dbReference type="InterPro" id="IPR003609">
    <property type="entry name" value="Pan_app"/>
</dbReference>
<proteinExistence type="predicted"/>
<keyword evidence="1" id="KW-0597">Phosphoprotein</keyword>
<dbReference type="GO" id="GO:0016301">
    <property type="term" value="F:kinase activity"/>
    <property type="evidence" value="ECO:0007669"/>
    <property type="project" value="UniProtKB-KW"/>
</dbReference>
<keyword evidence="3" id="KW-0812">Transmembrane</keyword>
<evidence type="ECO:0000259" key="4">
    <source>
        <dbReference type="PROSITE" id="PS50948"/>
    </source>
</evidence>
<dbReference type="SUPFAM" id="SSF57414">
    <property type="entry name" value="Hairpin loop containing domain-like"/>
    <property type="match status" value="1"/>
</dbReference>
<dbReference type="PANTHER" id="PTHR32444:SF234">
    <property type="entry name" value="RECEPTOR-LIKE SERINE_THREONINE-PROTEIN KINASE"/>
    <property type="match status" value="1"/>
</dbReference>
<keyword evidence="5" id="KW-0430">Lectin</keyword>
<comment type="caution">
    <text evidence="5">The sequence shown here is derived from an EMBL/GenBank/DDBJ whole genome shotgun (WGS) entry which is preliminary data.</text>
</comment>
<keyword evidence="3" id="KW-0472">Membrane</keyword>
<accession>A0A834TL23</accession>
<evidence type="ECO:0000256" key="2">
    <source>
        <dbReference type="ARBA" id="ARBA00023170"/>
    </source>
</evidence>
<dbReference type="PANTHER" id="PTHR32444">
    <property type="entry name" value="BULB-TYPE LECTIN DOMAIN-CONTAINING PROTEIN"/>
    <property type="match status" value="1"/>
</dbReference>
<dbReference type="SMART" id="SM00473">
    <property type="entry name" value="PAN_AP"/>
    <property type="match status" value="1"/>
</dbReference>
<dbReference type="PROSITE" id="PS50948">
    <property type="entry name" value="PAN"/>
    <property type="match status" value="1"/>
</dbReference>
<feature type="domain" description="Apple" evidence="4">
    <location>
        <begin position="39"/>
        <end position="122"/>
    </location>
</feature>
<dbReference type="CDD" id="cd01098">
    <property type="entry name" value="PAN_AP_plant"/>
    <property type="match status" value="1"/>
</dbReference>
<evidence type="ECO:0000256" key="3">
    <source>
        <dbReference type="SAM" id="Phobius"/>
    </source>
</evidence>
<keyword evidence="2 5" id="KW-0675">Receptor</keyword>
<keyword evidence="5" id="KW-0808">Transferase</keyword>
<evidence type="ECO:0000313" key="6">
    <source>
        <dbReference type="Proteomes" id="UP000634136"/>
    </source>
</evidence>
<reference evidence="5" key="1">
    <citation type="submission" date="2020-09" db="EMBL/GenBank/DDBJ databases">
        <title>Genome-Enabled Discovery of Anthraquinone Biosynthesis in Senna tora.</title>
        <authorList>
            <person name="Kang S.-H."/>
            <person name="Pandey R.P."/>
            <person name="Lee C.-M."/>
            <person name="Sim J.-S."/>
            <person name="Jeong J.-T."/>
            <person name="Choi B.-S."/>
            <person name="Jung M."/>
            <person name="Ginzburg D."/>
            <person name="Zhao K."/>
            <person name="Won S.Y."/>
            <person name="Oh T.-J."/>
            <person name="Yu Y."/>
            <person name="Kim N.-H."/>
            <person name="Lee O.R."/>
            <person name="Lee T.-H."/>
            <person name="Bashyal P."/>
            <person name="Kim T.-S."/>
            <person name="Lee W.-H."/>
            <person name="Kawkins C."/>
            <person name="Kim C.-K."/>
            <person name="Kim J.S."/>
            <person name="Ahn B.O."/>
            <person name="Rhee S.Y."/>
            <person name="Sohng J.K."/>
        </authorList>
    </citation>
    <scope>NUCLEOTIDE SEQUENCE</scope>
    <source>
        <tissue evidence="5">Leaf</tissue>
    </source>
</reference>
<gene>
    <name evidence="5" type="ORF">G2W53_020949</name>
</gene>
<organism evidence="5 6">
    <name type="scientific">Senna tora</name>
    <dbReference type="NCBI Taxonomy" id="362788"/>
    <lineage>
        <taxon>Eukaryota</taxon>
        <taxon>Viridiplantae</taxon>
        <taxon>Streptophyta</taxon>
        <taxon>Embryophyta</taxon>
        <taxon>Tracheophyta</taxon>
        <taxon>Spermatophyta</taxon>
        <taxon>Magnoliopsida</taxon>
        <taxon>eudicotyledons</taxon>
        <taxon>Gunneridae</taxon>
        <taxon>Pentapetalae</taxon>
        <taxon>rosids</taxon>
        <taxon>fabids</taxon>
        <taxon>Fabales</taxon>
        <taxon>Fabaceae</taxon>
        <taxon>Caesalpinioideae</taxon>
        <taxon>Cassia clade</taxon>
        <taxon>Senna</taxon>
    </lineage>
</organism>
<dbReference type="OrthoDB" id="1429526at2759"/>
<dbReference type="Pfam" id="PF08276">
    <property type="entry name" value="PAN_2"/>
    <property type="match status" value="1"/>
</dbReference>
<sequence length="180" mass="19806">MVGELPICQCLNGFKPKSPHNWDAIDFSEGCVPIEAWSCGVKGKDGFNKFSGLKLPDTTRTWINRSMTLEECKAKCLNNCSCKAYANIDIRGEGSGCVIWFGDLIDIRVVPSAGQDLYIRMAVSDTVQVQGDADVVGNKKKIALVVSFTAMLLLVMLLIIFSYFHCTKRKSRGMEVVEAG</sequence>
<name>A0A834TL23_9FABA</name>
<dbReference type="FunFam" id="3.50.4.10:FF:000002">
    <property type="entry name" value="G-type lectin S-receptor-like serine/threonine-protein kinase"/>
    <property type="match status" value="1"/>
</dbReference>
<dbReference type="AlphaFoldDB" id="A0A834TL23"/>
<feature type="transmembrane region" description="Helical" evidence="3">
    <location>
        <begin position="142"/>
        <end position="164"/>
    </location>
</feature>
<protein>
    <submittedName>
        <fullName evidence="5">G-type lectin S-receptor-like serine/threonine-protein kinase</fullName>
    </submittedName>
</protein>